<evidence type="ECO:0000256" key="1">
    <source>
        <dbReference type="ARBA" id="ARBA00004429"/>
    </source>
</evidence>
<dbReference type="InterPro" id="IPR003660">
    <property type="entry name" value="HAMP_dom"/>
</dbReference>
<dbReference type="Proteomes" id="UP000027318">
    <property type="component" value="Unassembled WGS sequence"/>
</dbReference>
<dbReference type="Pfam" id="PF00015">
    <property type="entry name" value="MCPsignal"/>
    <property type="match status" value="1"/>
</dbReference>
<dbReference type="EMBL" id="JMSZ01000032">
    <property type="protein sequence ID" value="KDE39138.1"/>
    <property type="molecule type" value="Genomic_DNA"/>
</dbReference>
<comment type="similarity">
    <text evidence="8">Belongs to the methyl-accepting chemotaxis (MCP) protein family.</text>
</comment>
<dbReference type="SMART" id="SM00304">
    <property type="entry name" value="HAMP"/>
    <property type="match status" value="2"/>
</dbReference>
<dbReference type="Pfam" id="PF00672">
    <property type="entry name" value="HAMP"/>
    <property type="match status" value="1"/>
</dbReference>
<dbReference type="FunFam" id="1.10.287.950:FF:000001">
    <property type="entry name" value="Methyl-accepting chemotaxis sensory transducer"/>
    <property type="match status" value="1"/>
</dbReference>
<dbReference type="PROSITE" id="PS50885">
    <property type="entry name" value="HAMP"/>
    <property type="match status" value="1"/>
</dbReference>
<dbReference type="SMART" id="SM01049">
    <property type="entry name" value="Cache_2"/>
    <property type="match status" value="1"/>
</dbReference>
<keyword evidence="2" id="KW-1003">Cell membrane</keyword>
<comment type="subcellular location">
    <subcellularLocation>
        <location evidence="1">Cell inner membrane</location>
        <topology evidence="1">Multi-pass membrane protein</topology>
    </subcellularLocation>
</comment>
<feature type="domain" description="HAMP" evidence="13">
    <location>
        <begin position="228"/>
        <end position="282"/>
    </location>
</feature>
<dbReference type="InterPro" id="IPR000727">
    <property type="entry name" value="T_SNARE_dom"/>
</dbReference>
<evidence type="ECO:0000313" key="15">
    <source>
        <dbReference type="Proteomes" id="UP000027318"/>
    </source>
</evidence>
<protein>
    <submittedName>
        <fullName evidence="14">Methyl-accepting chemotaxis protein</fullName>
    </submittedName>
</protein>
<dbReference type="PANTHER" id="PTHR32089">
    <property type="entry name" value="METHYL-ACCEPTING CHEMOTAXIS PROTEIN MCPB"/>
    <property type="match status" value="1"/>
</dbReference>
<reference evidence="14 15" key="1">
    <citation type="journal article" date="2005" name="Int. J. Syst. Evol. Microbiol.">
        <title>Nitrincola lacisaponensis gen. nov., sp. nov., a novel alkaliphilic bacterium isolated from an alkaline, saline lake.</title>
        <authorList>
            <person name="Dimitriu P.A."/>
            <person name="Shukla S.K."/>
            <person name="Conradt J."/>
            <person name="Marquez M.C."/>
            <person name="Ventosa A."/>
            <person name="Maglia A."/>
            <person name="Peyton B.M."/>
            <person name="Pinkart H.C."/>
            <person name="Mormile M.R."/>
        </authorList>
    </citation>
    <scope>NUCLEOTIDE SEQUENCE [LARGE SCALE GENOMIC DNA]</scope>
    <source>
        <strain evidence="14 15">4CA</strain>
    </source>
</reference>
<keyword evidence="6 10" id="KW-0472">Membrane</keyword>
<dbReference type="CDD" id="cd06225">
    <property type="entry name" value="HAMP"/>
    <property type="match status" value="1"/>
</dbReference>
<evidence type="ECO:0000256" key="8">
    <source>
        <dbReference type="ARBA" id="ARBA00029447"/>
    </source>
</evidence>
<comment type="caution">
    <text evidence="14">The sequence shown here is derived from an EMBL/GenBank/DDBJ whole genome shotgun (WGS) entry which is preliminary data.</text>
</comment>
<evidence type="ECO:0000256" key="2">
    <source>
        <dbReference type="ARBA" id="ARBA00022475"/>
    </source>
</evidence>
<name>A0A063XYB0_9GAMM</name>
<dbReference type="STRING" id="267850.ADINL_2267"/>
<dbReference type="GO" id="GO:0007165">
    <property type="term" value="P:signal transduction"/>
    <property type="evidence" value="ECO:0007669"/>
    <property type="project" value="UniProtKB-KW"/>
</dbReference>
<evidence type="ECO:0000256" key="7">
    <source>
        <dbReference type="ARBA" id="ARBA00023224"/>
    </source>
</evidence>
<dbReference type="PRINTS" id="PR00260">
    <property type="entry name" value="CHEMTRNSDUCR"/>
</dbReference>
<evidence type="ECO:0000259" key="11">
    <source>
        <dbReference type="PROSITE" id="PS50111"/>
    </source>
</evidence>
<dbReference type="InterPro" id="IPR033480">
    <property type="entry name" value="sCache_2"/>
</dbReference>
<evidence type="ECO:0000256" key="6">
    <source>
        <dbReference type="ARBA" id="ARBA00023136"/>
    </source>
</evidence>
<evidence type="ECO:0000259" key="13">
    <source>
        <dbReference type="PROSITE" id="PS50885"/>
    </source>
</evidence>
<sequence length="559" mass="61060">MKSLKLKSKLLLMAVLPMLMITLALLLLVNFQMREAGHEEIERVRDSMMDAKREALLHHVEIAITSVKPYLTEANPSERQLEAAKAVLRSMRFGPDGYMFVFDQRGTTLVHGMSPQLEGRNLYDLTDPEGVFLVRDLIREGLAGGGYVAYIWDEPTRNGLTPKLSYAEAMLGNQWILGTGFYIDDIDVAVAAQQALLDAQVNATLTRILLSALLILVLACVTVWIIGSRIVRPAQQTSSALKDIAEGEGDLTRRLEVVSQDEIGQVAQEFNLFTDKIQLLVREVKESVEALTESTEVMKIVVTRSHEDSMLQQSETTQVAAAIHEMSAAVEEVAGSASRAAAAALEADREASDGQKVVSQTIDAINRLAADVNQAADVIEHLGANAEQIGTVVSVIKNIADQTNLLALNAAIEAARAGEHGRGFAVVADEVRTLANRTQESTDEIQQMIDALQTGTRDAVAVMQRSRETTTETVQRAARANDSLDTITRSVGTITEMNTQIASAAEEQTAVANEVSQSIQKIADTAEHGKRNADELSETSQRMTSLEKRLNQLVTRFRI</sequence>
<dbReference type="PROSITE" id="PS50192">
    <property type="entry name" value="T_SNARE"/>
    <property type="match status" value="1"/>
</dbReference>
<dbReference type="SMART" id="SM00283">
    <property type="entry name" value="MA"/>
    <property type="match status" value="1"/>
</dbReference>
<dbReference type="InterPro" id="IPR004090">
    <property type="entry name" value="Chemotax_Me-accpt_rcpt"/>
</dbReference>
<keyword evidence="3" id="KW-0997">Cell inner membrane</keyword>
<dbReference type="RefSeq" id="WP_036547858.1">
    <property type="nucleotide sequence ID" value="NZ_JMSZ01000032.1"/>
</dbReference>
<evidence type="ECO:0000259" key="12">
    <source>
        <dbReference type="PROSITE" id="PS50192"/>
    </source>
</evidence>
<evidence type="ECO:0000256" key="5">
    <source>
        <dbReference type="ARBA" id="ARBA00022989"/>
    </source>
</evidence>
<dbReference type="PROSITE" id="PS50111">
    <property type="entry name" value="CHEMOTAXIS_TRANSDUC_2"/>
    <property type="match status" value="1"/>
</dbReference>
<dbReference type="GO" id="GO:0006935">
    <property type="term" value="P:chemotaxis"/>
    <property type="evidence" value="ECO:0007669"/>
    <property type="project" value="InterPro"/>
</dbReference>
<dbReference type="PANTHER" id="PTHR32089:SF119">
    <property type="entry name" value="METHYL-ACCEPTING CHEMOTAXIS PROTEIN CTPL"/>
    <property type="match status" value="1"/>
</dbReference>
<keyword evidence="15" id="KW-1185">Reference proteome</keyword>
<feature type="domain" description="T-SNARE coiled-coil homology" evidence="12">
    <location>
        <begin position="482"/>
        <end position="536"/>
    </location>
</feature>
<feature type="transmembrane region" description="Helical" evidence="10">
    <location>
        <begin position="208"/>
        <end position="227"/>
    </location>
</feature>
<accession>A0A063XYB0</accession>
<evidence type="ECO:0000256" key="10">
    <source>
        <dbReference type="SAM" id="Phobius"/>
    </source>
</evidence>
<evidence type="ECO:0000256" key="3">
    <source>
        <dbReference type="ARBA" id="ARBA00022519"/>
    </source>
</evidence>
<evidence type="ECO:0000256" key="9">
    <source>
        <dbReference type="PROSITE-ProRule" id="PRU00284"/>
    </source>
</evidence>
<dbReference type="Pfam" id="PF17200">
    <property type="entry name" value="sCache_2"/>
    <property type="match status" value="1"/>
</dbReference>
<dbReference type="InterPro" id="IPR004089">
    <property type="entry name" value="MCPsignal_dom"/>
</dbReference>
<evidence type="ECO:0000256" key="4">
    <source>
        <dbReference type="ARBA" id="ARBA00022692"/>
    </source>
</evidence>
<dbReference type="SUPFAM" id="SSF58104">
    <property type="entry name" value="Methyl-accepting chemotaxis protein (MCP) signaling domain"/>
    <property type="match status" value="1"/>
</dbReference>
<dbReference type="GO" id="GO:0005886">
    <property type="term" value="C:plasma membrane"/>
    <property type="evidence" value="ECO:0007669"/>
    <property type="project" value="UniProtKB-SubCell"/>
</dbReference>
<dbReference type="OrthoDB" id="6376221at2"/>
<keyword evidence="4 10" id="KW-0812">Transmembrane</keyword>
<organism evidence="14 15">
    <name type="scientific">Nitrincola lacisaponensis</name>
    <dbReference type="NCBI Taxonomy" id="267850"/>
    <lineage>
        <taxon>Bacteria</taxon>
        <taxon>Pseudomonadati</taxon>
        <taxon>Pseudomonadota</taxon>
        <taxon>Gammaproteobacteria</taxon>
        <taxon>Oceanospirillales</taxon>
        <taxon>Oceanospirillaceae</taxon>
        <taxon>Nitrincola</taxon>
    </lineage>
</organism>
<dbReference type="Gene3D" id="1.10.287.950">
    <property type="entry name" value="Methyl-accepting chemotaxis protein"/>
    <property type="match status" value="1"/>
</dbReference>
<evidence type="ECO:0000313" key="14">
    <source>
        <dbReference type="EMBL" id="KDE39138.1"/>
    </source>
</evidence>
<dbReference type="AlphaFoldDB" id="A0A063XYB0"/>
<keyword evidence="7 9" id="KW-0807">Transducer</keyword>
<dbReference type="Gene3D" id="3.30.450.20">
    <property type="entry name" value="PAS domain"/>
    <property type="match status" value="1"/>
</dbReference>
<proteinExistence type="inferred from homology"/>
<feature type="domain" description="Methyl-accepting transducer" evidence="11">
    <location>
        <begin position="287"/>
        <end position="523"/>
    </location>
</feature>
<dbReference type="CDD" id="cd11386">
    <property type="entry name" value="MCP_signal"/>
    <property type="match status" value="1"/>
</dbReference>
<dbReference type="PATRIC" id="fig|267850.7.peg.2235"/>
<dbReference type="GO" id="GO:0004888">
    <property type="term" value="F:transmembrane signaling receptor activity"/>
    <property type="evidence" value="ECO:0007669"/>
    <property type="project" value="InterPro"/>
</dbReference>
<keyword evidence="5 10" id="KW-1133">Transmembrane helix</keyword>
<gene>
    <name evidence="14" type="ORF">ADINL_2267</name>
</gene>